<reference evidence="2" key="1">
    <citation type="submission" date="2016-11" db="EMBL/GenBank/DDBJ databases">
        <authorList>
            <person name="Varghese N."/>
            <person name="Submissions S."/>
        </authorList>
    </citation>
    <scope>NUCLEOTIDE SEQUENCE [LARGE SCALE GENOMIC DNA]</scope>
    <source>
        <strain evidence="2">DSM 9756</strain>
    </source>
</reference>
<sequence>MHGMVECYAGPAILPAIRDAGFSFHKVRWMLGAAGGPKWLVLYGLDRAVCREWLPGRGTPLNLVGSSIGSWRFAAYSRRNPGEALDSFLEAYLAQSYSSDPTAREVSRVLGGVLSRLVPDAAAREIAENPVIRLHVATARGRGLLSVAKRPALSLGLGIAYGANALHRKALLRFFERVYFCHPKSEFSQALDNGAFPVRTVPLNPRNTRSALLASGSIPLLMEGVRRIPGAPPGPYWDGGLVDYHLTVPVRVGPDEIVFYPHYARRLVPGWFDKRFPLRRPDSQGTKNLFLMVPSRRFMESLPYGRIPDRRDFWTFAGKDSERLAFWRAVLRRSMDMAEAFMELVDSGALRHAVRPLEDFFQDPVGP</sequence>
<name>A0A1M5DQM9_9BACT</name>
<protein>
    <submittedName>
        <fullName evidence="1">Patatin-like phospholipase</fullName>
    </submittedName>
</protein>
<dbReference type="EMBL" id="FQVB01000024">
    <property type="protein sequence ID" value="SHF69338.1"/>
    <property type="molecule type" value="Genomic_DNA"/>
</dbReference>
<proteinExistence type="predicted"/>
<dbReference type="AlphaFoldDB" id="A0A1M5DQM9"/>
<dbReference type="RefSeq" id="WP_084076458.1">
    <property type="nucleotide sequence ID" value="NZ_FQVB01000024.1"/>
</dbReference>
<dbReference type="InterPro" id="IPR016035">
    <property type="entry name" value="Acyl_Trfase/lysoPLipase"/>
</dbReference>
<dbReference type="SUPFAM" id="SSF52151">
    <property type="entry name" value="FabD/lysophospholipase-like"/>
    <property type="match status" value="1"/>
</dbReference>
<accession>A0A1M5DQM9</accession>
<organism evidence="1 2">
    <name type="scientific">Desulfacinum infernum DSM 9756</name>
    <dbReference type="NCBI Taxonomy" id="1121391"/>
    <lineage>
        <taxon>Bacteria</taxon>
        <taxon>Pseudomonadati</taxon>
        <taxon>Thermodesulfobacteriota</taxon>
        <taxon>Syntrophobacteria</taxon>
        <taxon>Syntrophobacterales</taxon>
        <taxon>Syntrophobacteraceae</taxon>
        <taxon>Desulfacinum</taxon>
    </lineage>
</organism>
<dbReference type="STRING" id="1121391.SAMN02745206_02496"/>
<evidence type="ECO:0000313" key="1">
    <source>
        <dbReference type="EMBL" id="SHF69338.1"/>
    </source>
</evidence>
<gene>
    <name evidence="1" type="ORF">SAMN02745206_02496</name>
</gene>
<dbReference type="Proteomes" id="UP000184076">
    <property type="component" value="Unassembled WGS sequence"/>
</dbReference>
<evidence type="ECO:0000313" key="2">
    <source>
        <dbReference type="Proteomes" id="UP000184076"/>
    </source>
</evidence>
<keyword evidence="2" id="KW-1185">Reference proteome</keyword>